<accession>A0ABY6CVF4</accession>
<feature type="region of interest" description="Disordered" evidence="1">
    <location>
        <begin position="41"/>
        <end position="60"/>
    </location>
</feature>
<protein>
    <recommendedName>
        <fullName evidence="4">Addiction module component</fullName>
    </recommendedName>
</protein>
<dbReference type="Proteomes" id="UP001062165">
    <property type="component" value="Chromosome"/>
</dbReference>
<name>A0ABY6CVF4_9BACT</name>
<reference evidence="2" key="1">
    <citation type="submission" date="2022-10" db="EMBL/GenBank/DDBJ databases">
        <title>Comparative genomics and taxonomic characterization of three novel marine species of genus Reichenbachiella exhibiting antioxidant and polysaccharide degradation activities.</title>
        <authorList>
            <person name="Muhammad N."/>
            <person name="Lee Y.-J."/>
            <person name="Ko J."/>
            <person name="Kim S.-G."/>
        </authorList>
    </citation>
    <scope>NUCLEOTIDE SEQUENCE</scope>
    <source>
        <strain evidence="2">Wsw4-B4</strain>
    </source>
</reference>
<evidence type="ECO:0000313" key="2">
    <source>
        <dbReference type="EMBL" id="UXX77897.1"/>
    </source>
</evidence>
<keyword evidence="3" id="KW-1185">Reference proteome</keyword>
<evidence type="ECO:0000256" key="1">
    <source>
        <dbReference type="SAM" id="MobiDB-lite"/>
    </source>
</evidence>
<proteinExistence type="predicted"/>
<organism evidence="2 3">
    <name type="scientific">Reichenbachiella carrageenanivorans</name>
    <dbReference type="NCBI Taxonomy" id="2979869"/>
    <lineage>
        <taxon>Bacteria</taxon>
        <taxon>Pseudomonadati</taxon>
        <taxon>Bacteroidota</taxon>
        <taxon>Cytophagia</taxon>
        <taxon>Cytophagales</taxon>
        <taxon>Reichenbachiellaceae</taxon>
        <taxon>Reichenbachiella</taxon>
    </lineage>
</organism>
<dbReference type="EMBL" id="CP106735">
    <property type="protein sequence ID" value="UXX77897.1"/>
    <property type="molecule type" value="Genomic_DNA"/>
</dbReference>
<gene>
    <name evidence="2" type="ORF">N7E81_11010</name>
</gene>
<evidence type="ECO:0000313" key="3">
    <source>
        <dbReference type="Proteomes" id="UP001062165"/>
    </source>
</evidence>
<evidence type="ECO:0008006" key="4">
    <source>
        <dbReference type="Google" id="ProtNLM"/>
    </source>
</evidence>
<dbReference type="RefSeq" id="WP_263049644.1">
    <property type="nucleotide sequence ID" value="NZ_CP106735.1"/>
</dbReference>
<sequence length="60" mass="6820">MLTKEKVINAISQLPGEFSVDQAIDELILLEKIDRGLAQSEANDVIPDEELDKELPEWLR</sequence>